<keyword evidence="6" id="KW-1185">Reference proteome</keyword>
<name>A0A0G3WGB8_9BACT</name>
<dbReference type="SMART" id="SM00382">
    <property type="entry name" value="AAA"/>
    <property type="match status" value="1"/>
</dbReference>
<evidence type="ECO:0000313" key="5">
    <source>
        <dbReference type="EMBL" id="AKL97398.1"/>
    </source>
</evidence>
<dbReference type="PANTHER" id="PTHR43023">
    <property type="entry name" value="PROTEIN TRIGALACTOSYLDIACYLGLYCEROL 3, CHLOROPLASTIC"/>
    <property type="match status" value="1"/>
</dbReference>
<dbReference type="AlphaFoldDB" id="A0A0G3WGB8"/>
<organism evidence="5 6">
    <name type="scientific">Endomicrobium proavitum</name>
    <dbReference type="NCBI Taxonomy" id="1408281"/>
    <lineage>
        <taxon>Bacteria</taxon>
        <taxon>Pseudomonadati</taxon>
        <taxon>Elusimicrobiota</taxon>
        <taxon>Endomicrobiia</taxon>
        <taxon>Endomicrobiales</taxon>
        <taxon>Endomicrobiaceae</taxon>
        <taxon>Endomicrobium</taxon>
    </lineage>
</organism>
<dbReference type="KEGG" id="epo:Epro_0019"/>
<sequence length="256" mass="28520">MIKVKDLHKQFGFKHVLCGINFEVRDGETLAIIGSSGTGKSILLKNIVGLIKPTSGAVYIDGVNVTNCSAEELMNTHKKTGYVFQESALFDSMTIFENVAFGLKMLTKYNEEEISQRVSQCLKMVGLKNVERLKPSELSGGMKKRAALARAIAYQPKYIFYDEPTTGLDPIMSDAISDLIINLRENLKVTSIVVTHDMKSAYKIADRIIMLYKGEVVFEGTPQETKKTKNPVVRQFVEGSSHGPIQTERNFEMDGL</sequence>
<reference evidence="5 6" key="1">
    <citation type="submission" date="2014-09" db="EMBL/GenBank/DDBJ databases">
        <title>Complete genome sequence of Endomicrobium proavitum.</title>
        <authorList>
            <person name="Zheng H."/>
        </authorList>
    </citation>
    <scope>NUCLEOTIDE SEQUENCE [LARGE SCALE GENOMIC DNA]</scope>
    <source>
        <strain evidence="5 6">Rsa215</strain>
    </source>
</reference>
<keyword evidence="2" id="KW-0547">Nucleotide-binding</keyword>
<keyword evidence="3 5" id="KW-0067">ATP-binding</keyword>
<dbReference type="GO" id="GO:0005524">
    <property type="term" value="F:ATP binding"/>
    <property type="evidence" value="ECO:0007669"/>
    <property type="project" value="UniProtKB-KW"/>
</dbReference>
<dbReference type="SUPFAM" id="SSF52540">
    <property type="entry name" value="P-loop containing nucleoside triphosphate hydrolases"/>
    <property type="match status" value="1"/>
</dbReference>
<keyword evidence="1" id="KW-0813">Transport</keyword>
<dbReference type="InterPro" id="IPR003439">
    <property type="entry name" value="ABC_transporter-like_ATP-bd"/>
</dbReference>
<dbReference type="Gene3D" id="3.40.50.300">
    <property type="entry name" value="P-loop containing nucleotide triphosphate hydrolases"/>
    <property type="match status" value="1"/>
</dbReference>
<dbReference type="CDD" id="cd03261">
    <property type="entry name" value="ABC_Org_Solvent_Resistant"/>
    <property type="match status" value="1"/>
</dbReference>
<evidence type="ECO:0000256" key="3">
    <source>
        <dbReference type="ARBA" id="ARBA00022840"/>
    </source>
</evidence>
<dbReference type="OrthoDB" id="3175865at2"/>
<dbReference type="EMBL" id="CP009498">
    <property type="protein sequence ID" value="AKL97398.1"/>
    <property type="molecule type" value="Genomic_DNA"/>
</dbReference>
<feature type="domain" description="ABC transporter" evidence="4">
    <location>
        <begin position="2"/>
        <end position="238"/>
    </location>
</feature>
<evidence type="ECO:0000313" key="6">
    <source>
        <dbReference type="Proteomes" id="UP000035337"/>
    </source>
</evidence>
<evidence type="ECO:0000256" key="2">
    <source>
        <dbReference type="ARBA" id="ARBA00022741"/>
    </source>
</evidence>
<proteinExistence type="predicted"/>
<dbReference type="InterPro" id="IPR017871">
    <property type="entry name" value="ABC_transporter-like_CS"/>
</dbReference>
<gene>
    <name evidence="5" type="primary">yrbF</name>
    <name evidence="5" type="ORF">Epro_0019</name>
</gene>
<dbReference type="PATRIC" id="fig|1408281.3.peg.19"/>
<dbReference type="Proteomes" id="UP000035337">
    <property type="component" value="Chromosome"/>
</dbReference>
<dbReference type="PROSITE" id="PS00211">
    <property type="entry name" value="ABC_TRANSPORTER_1"/>
    <property type="match status" value="1"/>
</dbReference>
<dbReference type="PANTHER" id="PTHR43023:SF6">
    <property type="entry name" value="INTERMEMBRANE PHOSPHOLIPID TRANSPORT SYSTEM ATP-BINDING PROTEIN MLAF"/>
    <property type="match status" value="1"/>
</dbReference>
<evidence type="ECO:0000256" key="1">
    <source>
        <dbReference type="ARBA" id="ARBA00022448"/>
    </source>
</evidence>
<evidence type="ECO:0000259" key="4">
    <source>
        <dbReference type="PROSITE" id="PS50893"/>
    </source>
</evidence>
<dbReference type="Pfam" id="PF00005">
    <property type="entry name" value="ABC_tran"/>
    <property type="match status" value="1"/>
</dbReference>
<protein>
    <submittedName>
        <fullName evidence="5">Ribonucleotide ABC transporter ATP-binding protein</fullName>
    </submittedName>
</protein>
<accession>A0A0G3WGB8</accession>
<dbReference type="InterPro" id="IPR027417">
    <property type="entry name" value="P-loop_NTPase"/>
</dbReference>
<dbReference type="PROSITE" id="PS50893">
    <property type="entry name" value="ABC_TRANSPORTER_2"/>
    <property type="match status" value="1"/>
</dbReference>
<dbReference type="GO" id="GO:0016887">
    <property type="term" value="F:ATP hydrolysis activity"/>
    <property type="evidence" value="ECO:0007669"/>
    <property type="project" value="InterPro"/>
</dbReference>
<dbReference type="RefSeq" id="WP_052569490.1">
    <property type="nucleotide sequence ID" value="NZ_CP009498.1"/>
</dbReference>
<dbReference type="InterPro" id="IPR003593">
    <property type="entry name" value="AAA+_ATPase"/>
</dbReference>
<dbReference type="STRING" id="1408281.Epro_0019"/>